<evidence type="ECO:0000313" key="2">
    <source>
        <dbReference type="EMBL" id="QNT78907.1"/>
    </source>
</evidence>
<dbReference type="AlphaFoldDB" id="A0A7H1NSZ7"/>
<gene>
    <name evidence="2" type="ORF">JGUZn3_16890</name>
</gene>
<dbReference type="Pfam" id="PF02470">
    <property type="entry name" value="MlaD"/>
    <property type="match status" value="1"/>
</dbReference>
<keyword evidence="3" id="KW-1185">Reference proteome</keyword>
<evidence type="ECO:0000313" key="3">
    <source>
        <dbReference type="Proteomes" id="UP000516349"/>
    </source>
</evidence>
<reference evidence="2 3" key="1">
    <citation type="submission" date="2020-08" db="EMBL/GenBank/DDBJ databases">
        <title>Complete genome sequence of Entomobacter blattae G55GP.</title>
        <authorList>
            <person name="Poehlein A."/>
            <person name="Guzman J."/>
            <person name="Daniel R."/>
            <person name="Vilcinskas A."/>
        </authorList>
    </citation>
    <scope>NUCLEOTIDE SEQUENCE [LARGE SCALE GENOMIC DNA]</scope>
    <source>
        <strain evidence="2 3">G55GP</strain>
    </source>
</reference>
<dbReference type="RefSeq" id="WP_203413126.1">
    <property type="nucleotide sequence ID" value="NZ_CP060244.1"/>
</dbReference>
<dbReference type="KEGG" id="ebla:JGUZn3_16890"/>
<dbReference type="PANTHER" id="PTHR33371:SF4">
    <property type="entry name" value="INTERMEMBRANE PHOSPHOLIPID TRANSPORT SYSTEM BINDING PROTEIN MLAD"/>
    <property type="match status" value="1"/>
</dbReference>
<dbReference type="InterPro" id="IPR003399">
    <property type="entry name" value="Mce/MlaD"/>
</dbReference>
<dbReference type="PANTHER" id="PTHR33371">
    <property type="entry name" value="INTERMEMBRANE PHOSPHOLIPID TRANSPORT SYSTEM BINDING PROTEIN MLAD-RELATED"/>
    <property type="match status" value="1"/>
</dbReference>
<dbReference type="EMBL" id="CP060244">
    <property type="protein sequence ID" value="QNT78907.1"/>
    <property type="molecule type" value="Genomic_DNA"/>
</dbReference>
<sequence length="154" mass="16622">MAQAHSKSAIAFSSLVILVAGLFCFYAKTSQVKVHGDLYPLHARFVSANGLKPHDAVLIGGVTVGMVDQITLDKNSYMADVILFINKSLKIPDDSRFDIDSATMTSDYGVFIRPGTSTKMLSENATVTNTRDAASLEQQISNYIFGNGGLPEDN</sequence>
<accession>A0A7H1NSZ7</accession>
<organism evidence="2 3">
    <name type="scientific">Entomobacter blattae</name>
    <dbReference type="NCBI Taxonomy" id="2762277"/>
    <lineage>
        <taxon>Bacteria</taxon>
        <taxon>Pseudomonadati</taxon>
        <taxon>Pseudomonadota</taxon>
        <taxon>Alphaproteobacteria</taxon>
        <taxon>Acetobacterales</taxon>
        <taxon>Acetobacteraceae</taxon>
        <taxon>Entomobacter</taxon>
    </lineage>
</organism>
<protein>
    <submittedName>
        <fullName evidence="2">MlaD protein</fullName>
    </submittedName>
</protein>
<evidence type="ECO:0000259" key="1">
    <source>
        <dbReference type="Pfam" id="PF02470"/>
    </source>
</evidence>
<dbReference type="Proteomes" id="UP000516349">
    <property type="component" value="Chromosome"/>
</dbReference>
<dbReference type="InterPro" id="IPR052336">
    <property type="entry name" value="MlaD_Phospholipid_Transporter"/>
</dbReference>
<proteinExistence type="predicted"/>
<name>A0A7H1NSZ7_9PROT</name>
<feature type="domain" description="Mce/MlaD" evidence="1">
    <location>
        <begin position="39"/>
        <end position="115"/>
    </location>
</feature>